<dbReference type="InterPro" id="IPR029058">
    <property type="entry name" value="AB_hydrolase_fold"/>
</dbReference>
<evidence type="ECO:0000313" key="11">
    <source>
        <dbReference type="EMBL" id="KAJ7073308.1"/>
    </source>
</evidence>
<sequence>MSLLLYAALSAVSWHSCLAADPAALKCLSLQKTLHIENTMVLNTEYVAGARNVTTPGSCQSTAKVEGAPLCRVQFVVNTTSTSSVYGEAWLPDTWYGRFLTTGNGGLGGCPQYSRLNYGSSMHFATVGTDNGHDGNTGLPFLHHPEVINDFAFRAIHVVTVVGKQIVAAHYGAPAAKAYYLGCSTGGRQGTQAALRFPDDFDGIAVGAPATDWNHLIGSSGIKSHYVGGTAPAPFNNTSPKFIPAALWPMVSAEILRQCDGKDGVLDGIITEPDDCAFNPAPLACKPGQTADCLRPPQIQALRNIYSPLLDKHGKLLFPRFTPGAEADPKAAQIFGGPMYQYTADWERYVMSNVTSYDFTDFSVRDIARWDAINAGGIATFDGDLSAFRARGGKFLSWHGRRDPTQLIPAANSKRVYELVAQTLRLRPHAMDAFYRLFLVPGMAHCFGGVGAGAIGQDDGQNAVNTSSHNVLLALVDWVEGGKAPSTIVGTAEDGTERTHCRYPMRSVFDGRTFVCVQA</sequence>
<dbReference type="AlphaFoldDB" id="A0AAD6TN24"/>
<evidence type="ECO:0000256" key="10">
    <source>
        <dbReference type="RuleBase" id="RU361238"/>
    </source>
</evidence>
<dbReference type="Proteomes" id="UP001222325">
    <property type="component" value="Unassembled WGS sequence"/>
</dbReference>
<evidence type="ECO:0000256" key="3">
    <source>
        <dbReference type="ARBA" id="ARBA00022651"/>
    </source>
</evidence>
<keyword evidence="2" id="KW-0719">Serine esterase</keyword>
<keyword evidence="4" id="KW-0479">Metal-binding</keyword>
<evidence type="ECO:0000256" key="8">
    <source>
        <dbReference type="ARBA" id="ARBA00023157"/>
    </source>
</evidence>
<comment type="similarity">
    <text evidence="1 10">Belongs to the tannase family.</text>
</comment>
<evidence type="ECO:0000256" key="6">
    <source>
        <dbReference type="ARBA" id="ARBA00022801"/>
    </source>
</evidence>
<keyword evidence="3" id="KW-0119">Carbohydrate metabolism</keyword>
<evidence type="ECO:0000256" key="4">
    <source>
        <dbReference type="ARBA" id="ARBA00022723"/>
    </source>
</evidence>
<comment type="caution">
    <text evidence="11">The sequence shown here is derived from an EMBL/GenBank/DDBJ whole genome shotgun (WGS) entry which is preliminary data.</text>
</comment>
<dbReference type="GO" id="GO:0030600">
    <property type="term" value="F:feruloyl esterase activity"/>
    <property type="evidence" value="ECO:0007669"/>
    <property type="project" value="UniProtKB-EC"/>
</dbReference>
<organism evidence="11 12">
    <name type="scientific">Mycena belliarum</name>
    <dbReference type="NCBI Taxonomy" id="1033014"/>
    <lineage>
        <taxon>Eukaryota</taxon>
        <taxon>Fungi</taxon>
        <taxon>Dikarya</taxon>
        <taxon>Basidiomycota</taxon>
        <taxon>Agaricomycotina</taxon>
        <taxon>Agaricomycetes</taxon>
        <taxon>Agaricomycetidae</taxon>
        <taxon>Agaricales</taxon>
        <taxon>Marasmiineae</taxon>
        <taxon>Mycenaceae</taxon>
        <taxon>Mycena</taxon>
    </lineage>
</organism>
<dbReference type="GO" id="GO:0045493">
    <property type="term" value="P:xylan catabolic process"/>
    <property type="evidence" value="ECO:0007669"/>
    <property type="project" value="UniProtKB-KW"/>
</dbReference>
<dbReference type="EMBL" id="JARJCN010000117">
    <property type="protein sequence ID" value="KAJ7073308.1"/>
    <property type="molecule type" value="Genomic_DNA"/>
</dbReference>
<keyword evidence="3" id="KW-0858">Xylan degradation</keyword>
<accession>A0AAD6TN24</accession>
<dbReference type="PANTHER" id="PTHR33938:SF15">
    <property type="entry name" value="FERULOYL ESTERASE B-RELATED"/>
    <property type="match status" value="1"/>
</dbReference>
<evidence type="ECO:0000313" key="12">
    <source>
        <dbReference type="Proteomes" id="UP001222325"/>
    </source>
</evidence>
<feature type="chain" id="PRO_5041779379" description="Carboxylic ester hydrolase" evidence="10">
    <location>
        <begin position="20"/>
        <end position="519"/>
    </location>
</feature>
<dbReference type="PANTHER" id="PTHR33938">
    <property type="entry name" value="FERULOYL ESTERASE B-RELATED"/>
    <property type="match status" value="1"/>
</dbReference>
<dbReference type="Gene3D" id="3.40.50.1820">
    <property type="entry name" value="alpha/beta hydrolase"/>
    <property type="match status" value="1"/>
</dbReference>
<evidence type="ECO:0000256" key="7">
    <source>
        <dbReference type="ARBA" id="ARBA00022837"/>
    </source>
</evidence>
<comment type="catalytic activity">
    <reaction evidence="9">
        <text>feruloyl-polysaccharide + H2O = ferulate + polysaccharide.</text>
        <dbReference type="EC" id="3.1.1.73"/>
    </reaction>
</comment>
<dbReference type="SUPFAM" id="SSF53474">
    <property type="entry name" value="alpha/beta-Hydrolases"/>
    <property type="match status" value="1"/>
</dbReference>
<dbReference type="EC" id="3.1.1.-" evidence="10"/>
<evidence type="ECO:0000256" key="9">
    <source>
        <dbReference type="ARBA" id="ARBA00034075"/>
    </source>
</evidence>
<keyword evidence="3" id="KW-0624">Polysaccharide degradation</keyword>
<reference evidence="11" key="1">
    <citation type="submission" date="2023-03" db="EMBL/GenBank/DDBJ databases">
        <title>Massive genome expansion in bonnet fungi (Mycena s.s.) driven by repeated elements and novel gene families across ecological guilds.</title>
        <authorList>
            <consortium name="Lawrence Berkeley National Laboratory"/>
            <person name="Harder C.B."/>
            <person name="Miyauchi S."/>
            <person name="Viragh M."/>
            <person name="Kuo A."/>
            <person name="Thoen E."/>
            <person name="Andreopoulos B."/>
            <person name="Lu D."/>
            <person name="Skrede I."/>
            <person name="Drula E."/>
            <person name="Henrissat B."/>
            <person name="Morin E."/>
            <person name="Kohler A."/>
            <person name="Barry K."/>
            <person name="LaButti K."/>
            <person name="Morin E."/>
            <person name="Salamov A."/>
            <person name="Lipzen A."/>
            <person name="Mereny Z."/>
            <person name="Hegedus B."/>
            <person name="Baldrian P."/>
            <person name="Stursova M."/>
            <person name="Weitz H."/>
            <person name="Taylor A."/>
            <person name="Grigoriev I.V."/>
            <person name="Nagy L.G."/>
            <person name="Martin F."/>
            <person name="Kauserud H."/>
        </authorList>
    </citation>
    <scope>NUCLEOTIDE SEQUENCE</scope>
    <source>
        <strain evidence="11">CBHHK173m</strain>
    </source>
</reference>
<name>A0AAD6TN24_9AGAR</name>
<evidence type="ECO:0000256" key="5">
    <source>
        <dbReference type="ARBA" id="ARBA00022729"/>
    </source>
</evidence>
<gene>
    <name evidence="11" type="ORF">B0H15DRAFT_925672</name>
</gene>
<dbReference type="InterPro" id="IPR011118">
    <property type="entry name" value="Tannase/feruloyl_esterase"/>
</dbReference>
<dbReference type="Pfam" id="PF07519">
    <property type="entry name" value="Tannase"/>
    <property type="match status" value="2"/>
</dbReference>
<keyword evidence="12" id="KW-1185">Reference proteome</keyword>
<keyword evidence="6 10" id="KW-0378">Hydrolase</keyword>
<keyword evidence="7" id="KW-0106">Calcium</keyword>
<evidence type="ECO:0000256" key="2">
    <source>
        <dbReference type="ARBA" id="ARBA00022487"/>
    </source>
</evidence>
<evidence type="ECO:0000256" key="1">
    <source>
        <dbReference type="ARBA" id="ARBA00006249"/>
    </source>
</evidence>
<protein>
    <recommendedName>
        <fullName evidence="10">Carboxylic ester hydrolase</fullName>
        <ecNumber evidence="10">3.1.1.-</ecNumber>
    </recommendedName>
</protein>
<keyword evidence="5 10" id="KW-0732">Signal</keyword>
<proteinExistence type="inferred from homology"/>
<dbReference type="GO" id="GO:0046872">
    <property type="term" value="F:metal ion binding"/>
    <property type="evidence" value="ECO:0007669"/>
    <property type="project" value="UniProtKB-KW"/>
</dbReference>
<feature type="signal peptide" evidence="10">
    <location>
        <begin position="1"/>
        <end position="19"/>
    </location>
</feature>
<keyword evidence="8" id="KW-1015">Disulfide bond</keyword>